<evidence type="ECO:0000259" key="8">
    <source>
        <dbReference type="PROSITE" id="PS51352"/>
    </source>
</evidence>
<evidence type="ECO:0000256" key="3">
    <source>
        <dbReference type="ARBA" id="ARBA00022982"/>
    </source>
</evidence>
<dbReference type="PATRIC" id="fig|525362.12.peg.1289"/>
<dbReference type="GO" id="GO:0045454">
    <property type="term" value="P:cell redox homeostasis"/>
    <property type="evidence" value="ECO:0007669"/>
    <property type="project" value="TreeGrafter"/>
</dbReference>
<organism evidence="9 10">
    <name type="scientific">Ligilactobacillus ruminis ATCC 25644</name>
    <dbReference type="NCBI Taxonomy" id="525362"/>
    <lineage>
        <taxon>Bacteria</taxon>
        <taxon>Bacillati</taxon>
        <taxon>Bacillota</taxon>
        <taxon>Bacilli</taxon>
        <taxon>Lactobacillales</taxon>
        <taxon>Lactobacillaceae</taxon>
        <taxon>Ligilactobacillus</taxon>
    </lineage>
</organism>
<evidence type="ECO:0000313" key="9">
    <source>
        <dbReference type="EMBL" id="EFZ34122.1"/>
    </source>
</evidence>
<dbReference type="PIRSF" id="PIRSF000077">
    <property type="entry name" value="Thioredoxin"/>
    <property type="match status" value="1"/>
</dbReference>
<gene>
    <name evidence="9" type="primary">trxA3</name>
    <name evidence="9" type="ORF">HMPREF0542_11756</name>
</gene>
<dbReference type="EMBL" id="ACGS02000045">
    <property type="protein sequence ID" value="EFZ34122.1"/>
    <property type="molecule type" value="Genomic_DNA"/>
</dbReference>
<dbReference type="Pfam" id="PF00085">
    <property type="entry name" value="Thioredoxin"/>
    <property type="match status" value="1"/>
</dbReference>
<evidence type="ECO:0000256" key="1">
    <source>
        <dbReference type="ARBA" id="ARBA00008987"/>
    </source>
</evidence>
<evidence type="ECO:0000256" key="6">
    <source>
        <dbReference type="PIRNR" id="PIRNR000077"/>
    </source>
</evidence>
<dbReference type="HOGENOM" id="CLU_090389_10_3_9"/>
<keyword evidence="3" id="KW-0249">Electron transport</keyword>
<evidence type="ECO:0000256" key="5">
    <source>
        <dbReference type="ARBA" id="ARBA00023284"/>
    </source>
</evidence>
<dbReference type="InterPro" id="IPR005746">
    <property type="entry name" value="Thioredoxin"/>
</dbReference>
<dbReference type="GO" id="GO:0005829">
    <property type="term" value="C:cytosol"/>
    <property type="evidence" value="ECO:0007669"/>
    <property type="project" value="TreeGrafter"/>
</dbReference>
<evidence type="ECO:0000256" key="4">
    <source>
        <dbReference type="ARBA" id="ARBA00023157"/>
    </source>
</evidence>
<dbReference type="GO" id="GO:0015035">
    <property type="term" value="F:protein-disulfide reductase activity"/>
    <property type="evidence" value="ECO:0007669"/>
    <property type="project" value="InterPro"/>
</dbReference>
<keyword evidence="2" id="KW-0813">Transport</keyword>
<keyword evidence="9" id="KW-0560">Oxidoreductase</keyword>
<name>E7FS79_9LACO</name>
<comment type="caution">
    <text evidence="9">The sequence shown here is derived from an EMBL/GenBank/DDBJ whole genome shotgun (WGS) entry which is preliminary data.</text>
</comment>
<dbReference type="CDD" id="cd02947">
    <property type="entry name" value="TRX_family"/>
    <property type="match status" value="1"/>
</dbReference>
<accession>E7FS79</accession>
<dbReference type="Proteomes" id="UP000004099">
    <property type="component" value="Unassembled WGS sequence"/>
</dbReference>
<dbReference type="InterPro" id="IPR036249">
    <property type="entry name" value="Thioredoxin-like_sf"/>
</dbReference>
<feature type="disulfide bond" description="Redox-active" evidence="7">
    <location>
        <begin position="28"/>
        <end position="31"/>
    </location>
</feature>
<dbReference type="SUPFAM" id="SSF52833">
    <property type="entry name" value="Thioredoxin-like"/>
    <property type="match status" value="1"/>
</dbReference>
<reference evidence="9 10" key="1">
    <citation type="submission" date="2011-01" db="EMBL/GenBank/DDBJ databases">
        <authorList>
            <person name="Muzny D."/>
            <person name="Qin X."/>
            <person name="Buhay C."/>
            <person name="Dugan-Rocha S."/>
            <person name="Ding Y."/>
            <person name="Chen G."/>
            <person name="Hawes A."/>
            <person name="Holder M."/>
            <person name="Jhangiani S."/>
            <person name="Johnson A."/>
            <person name="Khan Z."/>
            <person name="Li Z."/>
            <person name="Liu W."/>
            <person name="Liu X."/>
            <person name="Perez L."/>
            <person name="Shen H."/>
            <person name="Wang Q."/>
            <person name="Watt J."/>
            <person name="Xi L."/>
            <person name="Xin Y."/>
            <person name="Zhou J."/>
            <person name="Deng J."/>
            <person name="Jiang H."/>
            <person name="Liu Y."/>
            <person name="Qu J."/>
            <person name="Song X.-Z."/>
            <person name="Zhang L."/>
            <person name="Villasana D."/>
            <person name="Johnson A."/>
            <person name="Liu J."/>
            <person name="Liyanage D."/>
            <person name="Lorensuhewa L."/>
            <person name="Robinson T."/>
            <person name="Song A."/>
            <person name="Song B.-B."/>
            <person name="Dinh H."/>
            <person name="Thornton R."/>
            <person name="Coyle M."/>
            <person name="Francisco L."/>
            <person name="Jackson L."/>
            <person name="Javaid M."/>
            <person name="Korchina V."/>
            <person name="Kovar C."/>
            <person name="Mata R."/>
            <person name="Mathew T."/>
            <person name="Ngo R."/>
            <person name="Nguyen L."/>
            <person name="Nguyen N."/>
            <person name="Okwuonu G."/>
            <person name="Ongeri F."/>
            <person name="Pham C."/>
            <person name="Simmons D."/>
            <person name="Wilczek-Boney K."/>
            <person name="Hale W."/>
            <person name="Jakkamsetti A."/>
            <person name="Pham P."/>
            <person name="Ruth R."/>
            <person name="San Lucas F."/>
            <person name="Warren J."/>
            <person name="Zhang J."/>
            <person name="Zhao Z."/>
            <person name="Zhou C."/>
            <person name="Zhu D."/>
            <person name="Lee S."/>
            <person name="Bess C."/>
            <person name="Blankenburg K."/>
            <person name="Forbes L."/>
            <person name="Fu Q."/>
            <person name="Gubbala S."/>
            <person name="Hirani K."/>
            <person name="Jayaseelan J.C."/>
            <person name="Lara F."/>
            <person name="Munidasa M."/>
            <person name="Palculict T."/>
            <person name="Patil S."/>
            <person name="Pu L.-L."/>
            <person name="Saada N."/>
            <person name="Tang L."/>
            <person name="Weissenberger G."/>
            <person name="Zhu Y."/>
            <person name="Hemphill L."/>
            <person name="Shang Y."/>
            <person name="Youmans B."/>
            <person name="Ayvaz T."/>
            <person name="Ross M."/>
            <person name="Santibanez J."/>
            <person name="Aqrawi P."/>
            <person name="Gross S."/>
            <person name="Joshi V."/>
            <person name="Fowler G."/>
            <person name="Nazareth L."/>
            <person name="Reid J."/>
            <person name="Worley K."/>
            <person name="Petrosino J."/>
            <person name="Highlander S."/>
            <person name="Gibbs R."/>
        </authorList>
    </citation>
    <scope>NUCLEOTIDE SEQUENCE [LARGE SCALE GENOMIC DNA]</scope>
    <source>
        <strain evidence="9 10">ATCC 25644</strain>
    </source>
</reference>
<dbReference type="AlphaFoldDB" id="E7FS79"/>
<dbReference type="Gene3D" id="3.40.30.10">
    <property type="entry name" value="Glutaredoxin"/>
    <property type="match status" value="1"/>
</dbReference>
<feature type="domain" description="Thioredoxin" evidence="8">
    <location>
        <begin position="1"/>
        <end position="104"/>
    </location>
</feature>
<sequence length="117" mass="13342">MVKRLTDDNFKKETSNGFSLVAFIAPWCPPCKRQAPVIDELDSEVGKLITVGRLDTDENPETSKEFSIMTIPTMMLLKDGKKVKQLTGFHNKEELIGMVGKYMTSKKHLFRKEFSND</sequence>
<dbReference type="InterPro" id="IPR013766">
    <property type="entry name" value="Thioredoxin_domain"/>
</dbReference>
<dbReference type="PANTHER" id="PTHR45663">
    <property type="entry name" value="GEO12009P1"/>
    <property type="match status" value="1"/>
</dbReference>
<comment type="similarity">
    <text evidence="1 6">Belongs to the thioredoxin family.</text>
</comment>
<protein>
    <recommendedName>
        <fullName evidence="6">Thioredoxin</fullName>
    </recommendedName>
</protein>
<keyword evidence="5 7" id="KW-0676">Redox-active center</keyword>
<dbReference type="PANTHER" id="PTHR45663:SF11">
    <property type="entry name" value="GEO12009P1"/>
    <property type="match status" value="1"/>
</dbReference>
<dbReference type="PROSITE" id="PS51352">
    <property type="entry name" value="THIOREDOXIN_2"/>
    <property type="match status" value="1"/>
</dbReference>
<evidence type="ECO:0000256" key="2">
    <source>
        <dbReference type="ARBA" id="ARBA00022448"/>
    </source>
</evidence>
<dbReference type="RefSeq" id="WP_003697573.1">
    <property type="nucleotide sequence ID" value="NZ_AFYE01000049.1"/>
</dbReference>
<keyword evidence="4 7" id="KW-1015">Disulfide bond</keyword>
<evidence type="ECO:0000256" key="7">
    <source>
        <dbReference type="PIRSR" id="PIRSR000077-4"/>
    </source>
</evidence>
<proteinExistence type="inferred from homology"/>
<evidence type="ECO:0000313" key="10">
    <source>
        <dbReference type="Proteomes" id="UP000004099"/>
    </source>
</evidence>